<evidence type="ECO:0000313" key="1">
    <source>
        <dbReference type="EMBL" id="MBX52271.1"/>
    </source>
</evidence>
<reference evidence="1" key="1">
    <citation type="submission" date="2018-02" db="EMBL/GenBank/DDBJ databases">
        <title>Rhizophora mucronata_Transcriptome.</title>
        <authorList>
            <person name="Meera S.P."/>
            <person name="Sreeshan A."/>
            <person name="Augustine A."/>
        </authorList>
    </citation>
    <scope>NUCLEOTIDE SEQUENCE</scope>
    <source>
        <tissue evidence="1">Leaf</tissue>
    </source>
</reference>
<dbReference type="AlphaFoldDB" id="A0A2P2PCC1"/>
<organism evidence="1">
    <name type="scientific">Rhizophora mucronata</name>
    <name type="common">Asiatic mangrove</name>
    <dbReference type="NCBI Taxonomy" id="61149"/>
    <lineage>
        <taxon>Eukaryota</taxon>
        <taxon>Viridiplantae</taxon>
        <taxon>Streptophyta</taxon>
        <taxon>Embryophyta</taxon>
        <taxon>Tracheophyta</taxon>
        <taxon>Spermatophyta</taxon>
        <taxon>Magnoliopsida</taxon>
        <taxon>eudicotyledons</taxon>
        <taxon>Gunneridae</taxon>
        <taxon>Pentapetalae</taxon>
        <taxon>rosids</taxon>
        <taxon>fabids</taxon>
        <taxon>Malpighiales</taxon>
        <taxon>Rhizophoraceae</taxon>
        <taxon>Rhizophora</taxon>
    </lineage>
</organism>
<name>A0A2P2PCC1_RHIMU</name>
<sequence length="21" mass="2448">MIIFLQPKNGHAPRSRKIIEV</sequence>
<protein>
    <submittedName>
        <fullName evidence="1">Uncharacterized protein</fullName>
    </submittedName>
</protein>
<dbReference type="EMBL" id="GGEC01071787">
    <property type="protein sequence ID" value="MBX52271.1"/>
    <property type="molecule type" value="Transcribed_RNA"/>
</dbReference>
<proteinExistence type="predicted"/>
<accession>A0A2P2PCC1</accession>